<accession>A0A803NTH0</accession>
<dbReference type="EMBL" id="UZAU01000187">
    <property type="status" value="NOT_ANNOTATED_CDS"/>
    <property type="molecule type" value="Genomic_DNA"/>
</dbReference>
<name>A0A803NTH0_CANSA</name>
<reference evidence="2" key="1">
    <citation type="submission" date="2018-11" db="EMBL/GenBank/DDBJ databases">
        <authorList>
            <person name="Grassa J C."/>
        </authorList>
    </citation>
    <scope>NUCLEOTIDE SEQUENCE [LARGE SCALE GENOMIC DNA]</scope>
</reference>
<organism evidence="2 3">
    <name type="scientific">Cannabis sativa</name>
    <name type="common">Hemp</name>
    <name type="synonym">Marijuana</name>
    <dbReference type="NCBI Taxonomy" id="3483"/>
    <lineage>
        <taxon>Eukaryota</taxon>
        <taxon>Viridiplantae</taxon>
        <taxon>Streptophyta</taxon>
        <taxon>Embryophyta</taxon>
        <taxon>Tracheophyta</taxon>
        <taxon>Spermatophyta</taxon>
        <taxon>Magnoliopsida</taxon>
        <taxon>eudicotyledons</taxon>
        <taxon>Gunneridae</taxon>
        <taxon>Pentapetalae</taxon>
        <taxon>rosids</taxon>
        <taxon>fabids</taxon>
        <taxon>Rosales</taxon>
        <taxon>Cannabaceae</taxon>
        <taxon>Cannabis</taxon>
    </lineage>
</organism>
<evidence type="ECO:0000313" key="3">
    <source>
        <dbReference type="Proteomes" id="UP000596661"/>
    </source>
</evidence>
<proteinExistence type="predicted"/>
<dbReference type="EnsemblPlants" id="evm.model.02.1401">
    <property type="protein sequence ID" value="cds.evm.model.02.1401"/>
    <property type="gene ID" value="evm.TU.02.1401"/>
</dbReference>
<dbReference type="Proteomes" id="UP000596661">
    <property type="component" value="Chromosome 2"/>
</dbReference>
<evidence type="ECO:0000313" key="2">
    <source>
        <dbReference type="EnsemblPlants" id="cds.evm.model.02.1401"/>
    </source>
</evidence>
<reference evidence="2" key="2">
    <citation type="submission" date="2021-03" db="UniProtKB">
        <authorList>
            <consortium name="EnsemblPlants"/>
        </authorList>
    </citation>
    <scope>IDENTIFICATION</scope>
</reference>
<protein>
    <submittedName>
        <fullName evidence="2">Uncharacterized protein</fullName>
    </submittedName>
</protein>
<dbReference type="Gramene" id="evm.model.02.1401">
    <property type="protein sequence ID" value="cds.evm.model.02.1401"/>
    <property type="gene ID" value="evm.TU.02.1401"/>
</dbReference>
<feature type="region of interest" description="Disordered" evidence="1">
    <location>
        <begin position="33"/>
        <end position="66"/>
    </location>
</feature>
<keyword evidence="3" id="KW-1185">Reference proteome</keyword>
<dbReference type="AlphaFoldDB" id="A0A803NTH0"/>
<evidence type="ECO:0000256" key="1">
    <source>
        <dbReference type="SAM" id="MobiDB-lite"/>
    </source>
</evidence>
<feature type="compositionally biased region" description="Polar residues" evidence="1">
    <location>
        <begin position="33"/>
        <end position="46"/>
    </location>
</feature>
<sequence>MITYKSPVAPAECSRMRGSLSYELRQTVQLSSCEQSSGWGSDSGATPGTAACGPTSDASTARGIGAEDEDTVHVRVGLNEVYMIALQ</sequence>